<evidence type="ECO:0000259" key="6">
    <source>
        <dbReference type="Pfam" id="PF00892"/>
    </source>
</evidence>
<dbReference type="PANTHER" id="PTHR22911">
    <property type="entry name" value="ACYL-MALONYL CONDENSING ENZYME-RELATED"/>
    <property type="match status" value="1"/>
</dbReference>
<evidence type="ECO:0000313" key="7">
    <source>
        <dbReference type="EMBL" id="ROV58344.1"/>
    </source>
</evidence>
<evidence type="ECO:0000256" key="1">
    <source>
        <dbReference type="ARBA" id="ARBA00004141"/>
    </source>
</evidence>
<dbReference type="RefSeq" id="WP_123783239.1">
    <property type="nucleotide sequence ID" value="NZ_RKIK01000082.1"/>
</dbReference>
<dbReference type="Gene3D" id="1.10.3730.20">
    <property type="match status" value="1"/>
</dbReference>
<name>A0A3N3DV03_9VIBR</name>
<keyword evidence="4 5" id="KW-0472">Membrane</keyword>
<sequence length="282" mass="31034">MLGALASFCLMAIGAKELSGELNTFQVLFVRSAISLGVVVAIIAVSGKTEIFRTQRLKWHSFRNISHLAGQYGWFVAIGLLPLAEVFALEFTVPFWTAILAYVVLKESLTARKLIAILCGFLAVLIIVQPGFKQIDFGVIVILLAAICYSFTYISTRTLASTDAPLTILFYMCIIQFPITLVFALPHWESPNSNQWLWMAAIGITAMSAHYCLSNAMKYADAAIVVTMDFLRLPAIAIVGALFYAEKIEVTLLIGALLMLGGNIVNLYQPKRKRVTSDPQES</sequence>
<gene>
    <name evidence="7" type="ORF">EGH82_18930</name>
</gene>
<dbReference type="GO" id="GO:0016020">
    <property type="term" value="C:membrane"/>
    <property type="evidence" value="ECO:0007669"/>
    <property type="project" value="UniProtKB-SubCell"/>
</dbReference>
<feature type="transmembrane region" description="Helical" evidence="5">
    <location>
        <begin position="137"/>
        <end position="154"/>
    </location>
</feature>
<feature type="transmembrane region" description="Helical" evidence="5">
    <location>
        <begin position="250"/>
        <end position="268"/>
    </location>
</feature>
<accession>A0A3N3DV03</accession>
<feature type="domain" description="EamA" evidence="6">
    <location>
        <begin position="2"/>
        <end position="128"/>
    </location>
</feature>
<feature type="transmembrane region" description="Helical" evidence="5">
    <location>
        <begin position="166"/>
        <end position="184"/>
    </location>
</feature>
<dbReference type="InterPro" id="IPR000620">
    <property type="entry name" value="EamA_dom"/>
</dbReference>
<dbReference type="EMBL" id="RKIK01000082">
    <property type="protein sequence ID" value="ROV58344.1"/>
    <property type="molecule type" value="Genomic_DNA"/>
</dbReference>
<proteinExistence type="predicted"/>
<feature type="transmembrane region" description="Helical" evidence="5">
    <location>
        <begin position="196"/>
        <end position="213"/>
    </location>
</feature>
<feature type="transmembrane region" description="Helical" evidence="5">
    <location>
        <begin position="114"/>
        <end position="131"/>
    </location>
</feature>
<protein>
    <submittedName>
        <fullName evidence="7">DMT family transporter</fullName>
    </submittedName>
</protein>
<feature type="transmembrane region" description="Helical" evidence="5">
    <location>
        <begin position="25"/>
        <end position="45"/>
    </location>
</feature>
<organism evidence="7 8">
    <name type="scientific">Vibrio ponticus</name>
    <dbReference type="NCBI Taxonomy" id="265668"/>
    <lineage>
        <taxon>Bacteria</taxon>
        <taxon>Pseudomonadati</taxon>
        <taxon>Pseudomonadota</taxon>
        <taxon>Gammaproteobacteria</taxon>
        <taxon>Vibrionales</taxon>
        <taxon>Vibrionaceae</taxon>
        <taxon>Vibrio</taxon>
    </lineage>
</organism>
<evidence type="ECO:0000256" key="5">
    <source>
        <dbReference type="SAM" id="Phobius"/>
    </source>
</evidence>
<dbReference type="AlphaFoldDB" id="A0A3N3DV03"/>
<feature type="domain" description="EamA" evidence="6">
    <location>
        <begin position="137"/>
        <end position="266"/>
    </location>
</feature>
<evidence type="ECO:0000256" key="4">
    <source>
        <dbReference type="ARBA" id="ARBA00023136"/>
    </source>
</evidence>
<dbReference type="PANTHER" id="PTHR22911:SF6">
    <property type="entry name" value="SOLUTE CARRIER FAMILY 35 MEMBER G1"/>
    <property type="match status" value="1"/>
</dbReference>
<comment type="subcellular location">
    <subcellularLocation>
        <location evidence="1">Membrane</location>
        <topology evidence="1">Multi-pass membrane protein</topology>
    </subcellularLocation>
</comment>
<keyword evidence="3 5" id="KW-1133">Transmembrane helix</keyword>
<dbReference type="Pfam" id="PF00892">
    <property type="entry name" value="EamA"/>
    <property type="match status" value="2"/>
</dbReference>
<evidence type="ECO:0000256" key="2">
    <source>
        <dbReference type="ARBA" id="ARBA00022692"/>
    </source>
</evidence>
<evidence type="ECO:0000313" key="8">
    <source>
        <dbReference type="Proteomes" id="UP000278792"/>
    </source>
</evidence>
<feature type="transmembrane region" description="Helical" evidence="5">
    <location>
        <begin position="65"/>
        <end position="81"/>
    </location>
</feature>
<comment type="caution">
    <text evidence="7">The sequence shown here is derived from an EMBL/GenBank/DDBJ whole genome shotgun (WGS) entry which is preliminary data.</text>
</comment>
<feature type="transmembrane region" description="Helical" evidence="5">
    <location>
        <begin position="222"/>
        <end position="244"/>
    </location>
</feature>
<keyword evidence="2 5" id="KW-0812">Transmembrane</keyword>
<dbReference type="SUPFAM" id="SSF103481">
    <property type="entry name" value="Multidrug resistance efflux transporter EmrE"/>
    <property type="match status" value="2"/>
</dbReference>
<reference evidence="7 8" key="1">
    <citation type="submission" date="2018-11" db="EMBL/GenBank/DDBJ databases">
        <title>Vibrio ponticus strain CAIM 1751 pathogenic for the snapper Lutjanus guttatus.</title>
        <authorList>
            <person name="Soto-Rodriguez S."/>
            <person name="Lozano-Olvera R."/>
            <person name="Gomez-Gil B."/>
        </authorList>
    </citation>
    <scope>NUCLEOTIDE SEQUENCE [LARGE SCALE GENOMIC DNA]</scope>
    <source>
        <strain evidence="7 8">CAIM 1751</strain>
    </source>
</reference>
<feature type="transmembrane region" description="Helical" evidence="5">
    <location>
        <begin position="87"/>
        <end position="105"/>
    </location>
</feature>
<dbReference type="Proteomes" id="UP000278792">
    <property type="component" value="Unassembled WGS sequence"/>
</dbReference>
<dbReference type="InterPro" id="IPR037185">
    <property type="entry name" value="EmrE-like"/>
</dbReference>
<evidence type="ECO:0000256" key="3">
    <source>
        <dbReference type="ARBA" id="ARBA00022989"/>
    </source>
</evidence>